<protein>
    <submittedName>
        <fullName evidence="1">Uncharacterized protein</fullName>
    </submittedName>
</protein>
<reference evidence="1" key="2">
    <citation type="submission" date="2025-09" db="UniProtKB">
        <authorList>
            <consortium name="Ensembl"/>
        </authorList>
    </citation>
    <scope>IDENTIFICATION</scope>
</reference>
<evidence type="ECO:0000313" key="2">
    <source>
        <dbReference type="Proteomes" id="UP000694545"/>
    </source>
</evidence>
<dbReference type="PANTHER" id="PTHR37352:SF1">
    <property type="entry name" value="TESTIS-SPECIFIC GENE 13 PROTEIN"/>
    <property type="match status" value="1"/>
</dbReference>
<dbReference type="Pfam" id="PF14994">
    <property type="entry name" value="TSGA13"/>
    <property type="match status" value="2"/>
</dbReference>
<reference evidence="1" key="1">
    <citation type="submission" date="2025-08" db="UniProtKB">
        <authorList>
            <consortium name="Ensembl"/>
        </authorList>
    </citation>
    <scope>IDENTIFICATION</scope>
</reference>
<dbReference type="PANTHER" id="PTHR37352">
    <property type="entry name" value="TESTIS-SPECIFIC GENE 13 PROTEIN"/>
    <property type="match status" value="1"/>
</dbReference>
<dbReference type="AlphaFoldDB" id="A0A8D2IPD6"/>
<dbReference type="OMA" id="WIIKNAT"/>
<name>A0A8D2IPD6_VARKO</name>
<evidence type="ECO:0000313" key="1">
    <source>
        <dbReference type="Ensembl" id="ENSVKKP00000000097.1"/>
    </source>
</evidence>
<dbReference type="InterPro" id="IPR029241">
    <property type="entry name" value="TSGA13"/>
</dbReference>
<keyword evidence="2" id="KW-1185">Reference proteome</keyword>
<organism evidence="1 2">
    <name type="scientific">Varanus komodoensis</name>
    <name type="common">Komodo dragon</name>
    <dbReference type="NCBI Taxonomy" id="61221"/>
    <lineage>
        <taxon>Eukaryota</taxon>
        <taxon>Metazoa</taxon>
        <taxon>Chordata</taxon>
        <taxon>Craniata</taxon>
        <taxon>Vertebrata</taxon>
        <taxon>Euteleostomi</taxon>
        <taxon>Lepidosauria</taxon>
        <taxon>Squamata</taxon>
        <taxon>Bifurcata</taxon>
        <taxon>Unidentata</taxon>
        <taxon>Episquamata</taxon>
        <taxon>Toxicofera</taxon>
        <taxon>Anguimorpha</taxon>
        <taxon>Paleoanguimorpha</taxon>
        <taxon>Varanoidea</taxon>
        <taxon>Varanidae</taxon>
        <taxon>Varanus</taxon>
    </lineage>
</organism>
<proteinExistence type="predicted"/>
<accession>A0A8D2IPD6</accession>
<sequence length="235" mass="26215">METQELSMSAAAARAGMQISARPLSAHEALKGTGVGSKNEIQYFIPVTDEEFQERLGRRRGEIAIMLRSSEFNQDKTTLIVTNNPLPLLVSGQQLSMPLQYFSKDVLRRGPLRFSKVPPHIMHCSNPNMSCASRFATAKDFKGEAKFSKGYAERRVQRLYPHLHTSSRLGKCATEKQPLPSIQGWVPKVAQWEPLTITCLAETKVTLTAPGEDGFRYGKAPLWVVETSLVPRNTQ</sequence>
<dbReference type="Ensembl" id="ENSVKKT00000000099.1">
    <property type="protein sequence ID" value="ENSVKKP00000000097.1"/>
    <property type="gene ID" value="ENSVKKG00000000085.1"/>
</dbReference>
<dbReference type="Proteomes" id="UP000694545">
    <property type="component" value="Unplaced"/>
</dbReference>